<dbReference type="CDD" id="cd00085">
    <property type="entry name" value="HNHc"/>
    <property type="match status" value="1"/>
</dbReference>
<dbReference type="GO" id="GO:0004519">
    <property type="term" value="F:endonuclease activity"/>
    <property type="evidence" value="ECO:0007669"/>
    <property type="project" value="UniProtKB-KW"/>
</dbReference>
<evidence type="ECO:0000313" key="2">
    <source>
        <dbReference type="EMBL" id="MEU3553841.1"/>
    </source>
</evidence>
<dbReference type="Gene3D" id="1.10.30.50">
    <property type="match status" value="1"/>
</dbReference>
<evidence type="ECO:0000313" key="3">
    <source>
        <dbReference type="Proteomes" id="UP001550850"/>
    </source>
</evidence>
<proteinExistence type="predicted"/>
<dbReference type="InterPro" id="IPR003615">
    <property type="entry name" value="HNH_nuc"/>
</dbReference>
<keyword evidence="2" id="KW-0255">Endonuclease</keyword>
<dbReference type="Proteomes" id="UP001550850">
    <property type="component" value="Unassembled WGS sequence"/>
</dbReference>
<accession>A0ABV2YDS2</accession>
<dbReference type="EMBL" id="JBEZUR010000006">
    <property type="protein sequence ID" value="MEU3553841.1"/>
    <property type="molecule type" value="Genomic_DNA"/>
</dbReference>
<keyword evidence="2" id="KW-0378">Hydrolase</keyword>
<keyword evidence="3" id="KW-1185">Reference proteome</keyword>
<dbReference type="RefSeq" id="WP_281262844.1">
    <property type="nucleotide sequence ID" value="NZ_BEVZ01000005.1"/>
</dbReference>
<sequence length="71" mass="7945">MLRRALAEIGVPGQCARCGTGAQWQGRPMTLEIDHINGDRRDDRRENLRLLCPNCHALTPTWCKGLRCGAD</sequence>
<dbReference type="Pfam" id="PF13392">
    <property type="entry name" value="HNH_3"/>
    <property type="match status" value="1"/>
</dbReference>
<evidence type="ECO:0000259" key="1">
    <source>
        <dbReference type="SMART" id="SM00507"/>
    </source>
</evidence>
<feature type="domain" description="HNH nuclease" evidence="1">
    <location>
        <begin position="1"/>
        <end position="57"/>
    </location>
</feature>
<comment type="caution">
    <text evidence="2">The sequence shown here is derived from an EMBL/GenBank/DDBJ whole genome shotgun (WGS) entry which is preliminary data.</text>
</comment>
<dbReference type="SMART" id="SM00507">
    <property type="entry name" value="HNHc"/>
    <property type="match status" value="1"/>
</dbReference>
<reference evidence="2 3" key="1">
    <citation type="submission" date="2024-06" db="EMBL/GenBank/DDBJ databases">
        <title>The Natural Products Discovery Center: Release of the First 8490 Sequenced Strains for Exploring Actinobacteria Biosynthetic Diversity.</title>
        <authorList>
            <person name="Kalkreuter E."/>
            <person name="Kautsar S.A."/>
            <person name="Yang D."/>
            <person name="Bader C.D."/>
            <person name="Teijaro C.N."/>
            <person name="Fluegel L."/>
            <person name="Davis C.M."/>
            <person name="Simpson J.R."/>
            <person name="Lauterbach L."/>
            <person name="Steele A.D."/>
            <person name="Gui C."/>
            <person name="Meng S."/>
            <person name="Li G."/>
            <person name="Viehrig K."/>
            <person name="Ye F."/>
            <person name="Su P."/>
            <person name="Kiefer A.F."/>
            <person name="Nichols A."/>
            <person name="Cepeda A.J."/>
            <person name="Yan W."/>
            <person name="Fan B."/>
            <person name="Jiang Y."/>
            <person name="Adhikari A."/>
            <person name="Zheng C.-J."/>
            <person name="Schuster L."/>
            <person name="Cowan T.M."/>
            <person name="Smanski M.J."/>
            <person name="Chevrette M.G."/>
            <person name="De Carvalho L.P.S."/>
            <person name="Shen B."/>
        </authorList>
    </citation>
    <scope>NUCLEOTIDE SEQUENCE [LARGE SCALE GENOMIC DNA]</scope>
    <source>
        <strain evidence="2 3">NPDC038104</strain>
    </source>
</reference>
<organism evidence="2 3">
    <name type="scientific">Streptomyces fragilis</name>
    <dbReference type="NCBI Taxonomy" id="67301"/>
    <lineage>
        <taxon>Bacteria</taxon>
        <taxon>Bacillati</taxon>
        <taxon>Actinomycetota</taxon>
        <taxon>Actinomycetes</taxon>
        <taxon>Kitasatosporales</taxon>
        <taxon>Streptomycetaceae</taxon>
        <taxon>Streptomyces</taxon>
    </lineage>
</organism>
<name>A0ABV2YDS2_9ACTN</name>
<keyword evidence="2" id="KW-0540">Nuclease</keyword>
<protein>
    <submittedName>
        <fullName evidence="2">HNH endonuclease</fullName>
    </submittedName>
</protein>
<gene>
    <name evidence="2" type="ORF">AB0E65_06385</name>
</gene>